<name>A0AAD5QRT2_PARTN</name>
<feature type="region of interest" description="Disordered" evidence="1">
    <location>
        <begin position="1"/>
        <end position="24"/>
    </location>
</feature>
<evidence type="ECO:0000313" key="2">
    <source>
        <dbReference type="EMBL" id="KAJ1359907.1"/>
    </source>
</evidence>
<comment type="caution">
    <text evidence="2">The sequence shown here is derived from an EMBL/GenBank/DDBJ whole genome shotgun (WGS) entry which is preliminary data.</text>
</comment>
<keyword evidence="3" id="KW-1185">Reference proteome</keyword>
<sequence>MADGGDAHSPQKSTSSKSRDNNACPDVCARARFENDENKHTEMLLGGLSAREFDNLQSERNSLDICQISDDGNSEWDNRAGSSHNTLNLLDCERQALCETQIHDKPDLSEAKSGEEERCSKRETLEDLDKGSSNTCQAIKEECVDSRSTNAVKEPEPTTVKRKRKDFTLEPIDLSEFNEKLLRLCEEKFSRPRPPIRKIGPILPREEWIREYVRNLNENKAPKSIQLDILVRDTSEEKNTKVNSDKVVKGTDQDSSSIVGFELSGDDAINIDISMEISEHRKEEGATSPSAHSADSNGYDESPDFFVMKSGILCNKPHRTTFEDLTPIKIDNSNPPYRLVIVEELNVEHEQNENSASSSVQMTSKQTSPCEQVSENMGTMTERTEADAVPHLQSQKQTTSSPKA</sequence>
<reference evidence="2" key="1">
    <citation type="submission" date="2021-06" db="EMBL/GenBank/DDBJ databases">
        <title>Parelaphostrongylus tenuis whole genome reference sequence.</title>
        <authorList>
            <person name="Garwood T.J."/>
            <person name="Larsen P.A."/>
            <person name="Fountain-Jones N.M."/>
            <person name="Garbe J.R."/>
            <person name="Macchietto M.G."/>
            <person name="Kania S.A."/>
            <person name="Gerhold R.W."/>
            <person name="Richards J.E."/>
            <person name="Wolf T.M."/>
        </authorList>
    </citation>
    <scope>NUCLEOTIDE SEQUENCE</scope>
    <source>
        <strain evidence="2">MNPRO001-30</strain>
        <tissue evidence="2">Meninges</tissue>
    </source>
</reference>
<evidence type="ECO:0000313" key="3">
    <source>
        <dbReference type="Proteomes" id="UP001196413"/>
    </source>
</evidence>
<feature type="region of interest" description="Disordered" evidence="1">
    <location>
        <begin position="349"/>
        <end position="404"/>
    </location>
</feature>
<feature type="compositionally biased region" description="Polar residues" evidence="1">
    <location>
        <begin position="353"/>
        <end position="381"/>
    </location>
</feature>
<gene>
    <name evidence="2" type="ORF">KIN20_018729</name>
</gene>
<dbReference type="Proteomes" id="UP001196413">
    <property type="component" value="Unassembled WGS sequence"/>
</dbReference>
<dbReference type="EMBL" id="JAHQIW010003726">
    <property type="protein sequence ID" value="KAJ1359907.1"/>
    <property type="molecule type" value="Genomic_DNA"/>
</dbReference>
<accession>A0AAD5QRT2</accession>
<dbReference type="AlphaFoldDB" id="A0AAD5QRT2"/>
<proteinExistence type="predicted"/>
<feature type="compositionally biased region" description="Polar residues" evidence="1">
    <location>
        <begin position="392"/>
        <end position="404"/>
    </location>
</feature>
<evidence type="ECO:0000256" key="1">
    <source>
        <dbReference type="SAM" id="MobiDB-lite"/>
    </source>
</evidence>
<protein>
    <submittedName>
        <fullName evidence="2">Uncharacterized protein</fullName>
    </submittedName>
</protein>
<organism evidence="2 3">
    <name type="scientific">Parelaphostrongylus tenuis</name>
    <name type="common">Meningeal worm</name>
    <dbReference type="NCBI Taxonomy" id="148309"/>
    <lineage>
        <taxon>Eukaryota</taxon>
        <taxon>Metazoa</taxon>
        <taxon>Ecdysozoa</taxon>
        <taxon>Nematoda</taxon>
        <taxon>Chromadorea</taxon>
        <taxon>Rhabditida</taxon>
        <taxon>Rhabditina</taxon>
        <taxon>Rhabditomorpha</taxon>
        <taxon>Strongyloidea</taxon>
        <taxon>Metastrongylidae</taxon>
        <taxon>Parelaphostrongylus</taxon>
    </lineage>
</organism>